<evidence type="ECO:0000313" key="4">
    <source>
        <dbReference type="EMBL" id="ACZ37991.1"/>
    </source>
</evidence>
<keyword evidence="3" id="KW-0732">Signal</keyword>
<dbReference type="InParanoid" id="D1C174"/>
<reference evidence="4 5" key="2">
    <citation type="journal article" date="2010" name="Stand. Genomic Sci.">
        <title>Complete genome sequence of Desulfohalobium retbaense type strain (HR(100)).</title>
        <authorList>
            <person name="Spring S."/>
            <person name="Nolan M."/>
            <person name="Lapidus A."/>
            <person name="Glavina Del Rio T."/>
            <person name="Copeland A."/>
            <person name="Tice H."/>
            <person name="Cheng J.F."/>
            <person name="Lucas S."/>
            <person name="Land M."/>
            <person name="Chen F."/>
            <person name="Bruce D."/>
            <person name="Goodwin L."/>
            <person name="Pitluck S."/>
            <person name="Ivanova N."/>
            <person name="Mavromatis K."/>
            <person name="Mikhailova N."/>
            <person name="Pati A."/>
            <person name="Chen A."/>
            <person name="Palaniappan K."/>
            <person name="Hauser L."/>
            <person name="Chang Y.J."/>
            <person name="Jeffries C.D."/>
            <person name="Munk C."/>
            <person name="Kiss H."/>
            <person name="Chain P."/>
            <person name="Han C."/>
            <person name="Brettin T."/>
            <person name="Detter J.C."/>
            <person name="Schuler E."/>
            <person name="Goker M."/>
            <person name="Rohde M."/>
            <person name="Bristow J."/>
            <person name="Eisen J.A."/>
            <person name="Markowitz V."/>
            <person name="Hugenholtz P."/>
            <person name="Kyrpides N.C."/>
            <person name="Klenk H.P."/>
        </authorList>
    </citation>
    <scope>NUCLEOTIDE SEQUENCE [LARGE SCALE GENOMIC DNA]</scope>
    <source>
        <strain evidence="5">ATCC 49802 / DSM 20745 / S 6022</strain>
    </source>
</reference>
<dbReference type="EMBL" id="CP001823">
    <property type="protein sequence ID" value="ACZ37991.1"/>
    <property type="molecule type" value="Genomic_DNA"/>
</dbReference>
<dbReference type="STRING" id="479434.Sthe_0553"/>
<dbReference type="PROSITE" id="PS51257">
    <property type="entry name" value="PROKAR_LIPOPROTEIN"/>
    <property type="match status" value="1"/>
</dbReference>
<dbReference type="InterPro" id="IPR023365">
    <property type="entry name" value="Sortase_dom-sf"/>
</dbReference>
<proteinExistence type="predicted"/>
<dbReference type="NCBIfam" id="TIGR01076">
    <property type="entry name" value="sortase_fam"/>
    <property type="match status" value="1"/>
</dbReference>
<dbReference type="HOGENOM" id="CLU_1214189_0_0_0"/>
<feature type="region of interest" description="Disordered" evidence="2">
    <location>
        <begin position="38"/>
        <end position="64"/>
    </location>
</feature>
<dbReference type="Gene3D" id="2.40.260.10">
    <property type="entry name" value="Sortase"/>
    <property type="match status" value="1"/>
</dbReference>
<protein>
    <submittedName>
        <fullName evidence="4">Sortase family protein</fullName>
    </submittedName>
</protein>
<dbReference type="eggNOG" id="COG3764">
    <property type="taxonomic scope" value="Bacteria"/>
</dbReference>
<dbReference type="SUPFAM" id="SSF63817">
    <property type="entry name" value="Sortase"/>
    <property type="match status" value="1"/>
</dbReference>
<dbReference type="GO" id="GO:0016787">
    <property type="term" value="F:hydrolase activity"/>
    <property type="evidence" value="ECO:0007669"/>
    <property type="project" value="UniProtKB-KW"/>
</dbReference>
<dbReference type="FunCoup" id="D1C174">
    <property type="interactions" value="23"/>
</dbReference>
<evidence type="ECO:0000256" key="3">
    <source>
        <dbReference type="SAM" id="SignalP"/>
    </source>
</evidence>
<keyword evidence="1" id="KW-0378">Hydrolase</keyword>
<dbReference type="Pfam" id="PF04203">
    <property type="entry name" value="Sortase"/>
    <property type="match status" value="1"/>
</dbReference>
<name>D1C174_SPHTD</name>
<organism evidence="4 5">
    <name type="scientific">Sphaerobacter thermophilus (strain ATCC 49802 / DSM 20745 / KCCM 41009 / NCIMB 13125 / S 6022)</name>
    <dbReference type="NCBI Taxonomy" id="479434"/>
    <lineage>
        <taxon>Bacteria</taxon>
        <taxon>Pseudomonadati</taxon>
        <taxon>Thermomicrobiota</taxon>
        <taxon>Thermomicrobia</taxon>
        <taxon>Sphaerobacterales</taxon>
        <taxon>Sphaerobacterineae</taxon>
        <taxon>Sphaerobacteraceae</taxon>
        <taxon>Sphaerobacter</taxon>
    </lineage>
</organism>
<feature type="signal peptide" evidence="3">
    <location>
        <begin position="1"/>
        <end position="20"/>
    </location>
</feature>
<dbReference type="AlphaFoldDB" id="D1C174"/>
<accession>D1C174</accession>
<dbReference type="KEGG" id="sti:Sthe_0553"/>
<dbReference type="InterPro" id="IPR005754">
    <property type="entry name" value="Sortase"/>
</dbReference>
<reference evidence="5" key="1">
    <citation type="submission" date="2009-11" db="EMBL/GenBank/DDBJ databases">
        <title>The complete chromosome 1 of Sphaerobacter thermophilus DSM 20745.</title>
        <authorList>
            <person name="Lucas S."/>
            <person name="Copeland A."/>
            <person name="Lapidus A."/>
            <person name="Glavina del Rio T."/>
            <person name="Dalin E."/>
            <person name="Tice H."/>
            <person name="Bruce D."/>
            <person name="Goodwin L."/>
            <person name="Pitluck S."/>
            <person name="Kyrpides N."/>
            <person name="Mavromatis K."/>
            <person name="Ivanova N."/>
            <person name="Mikhailova N."/>
            <person name="LaButti K.M."/>
            <person name="Clum A."/>
            <person name="Sun H.I."/>
            <person name="Brettin T."/>
            <person name="Detter J.C."/>
            <person name="Han C."/>
            <person name="Larimer F."/>
            <person name="Land M."/>
            <person name="Hauser L."/>
            <person name="Markowitz V."/>
            <person name="Cheng J.F."/>
            <person name="Hugenholtz P."/>
            <person name="Woyke T."/>
            <person name="Wu D."/>
            <person name="Steenblock K."/>
            <person name="Schneider S."/>
            <person name="Pukall R."/>
            <person name="Goeker M."/>
            <person name="Klenk H.P."/>
            <person name="Eisen J.A."/>
        </authorList>
    </citation>
    <scope>NUCLEOTIDE SEQUENCE [LARGE SCALE GENOMIC DNA]</scope>
    <source>
        <strain evidence="5">ATCC 49802 / DSM 20745 / S 6022</strain>
    </source>
</reference>
<dbReference type="Proteomes" id="UP000002027">
    <property type="component" value="Chromosome 1"/>
</dbReference>
<evidence type="ECO:0000256" key="1">
    <source>
        <dbReference type="ARBA" id="ARBA00022801"/>
    </source>
</evidence>
<evidence type="ECO:0000313" key="5">
    <source>
        <dbReference type="Proteomes" id="UP000002027"/>
    </source>
</evidence>
<feature type="chain" id="PRO_5003021858" evidence="3">
    <location>
        <begin position="21"/>
        <end position="228"/>
    </location>
</feature>
<evidence type="ECO:0000256" key="2">
    <source>
        <dbReference type="SAM" id="MobiDB-lite"/>
    </source>
</evidence>
<gene>
    <name evidence="4" type="ordered locus">Sthe_0553</name>
</gene>
<sequence>MARLRGRALLLAGVVLSALALGGCSPPVTVTIGKPAETPAVMLGDPPTTGTRGMAESSGQSAAPATGHLFTGWASLSQGVLRTPPATSLEIPALGISVPVEQVPSAIIDGVWQWPVPAHSAAHHLGTANPGEPGNIVLSGHVVTNDGPGVFAPLLQAAPGHEITLRSDAGTFTYRVESVTVVPETDTSVFLQVPFERLTLITCVPDGVYNDRVVVVARPVTAPTARVP</sequence>
<keyword evidence="5" id="KW-1185">Reference proteome</keyword>